<protein>
    <submittedName>
        <fullName evidence="2">Antiviral reverse transcriptase Drt3b</fullName>
    </submittedName>
</protein>
<keyword evidence="2" id="KW-0695">RNA-directed DNA polymerase</keyword>
<reference evidence="2" key="1">
    <citation type="journal article" date="2023" name="J. Antimicrob. Chemother.">
        <title>Emergence of OXA-48-producing Enterobacter hormaechei in a Swiss companion animal clinic and their genetic relationship to clinical human isolates.</title>
        <authorList>
            <person name="Dona V."/>
            <person name="Nordmann P."/>
            <person name="Kittl S."/>
            <person name="Schuller S."/>
            <person name="Bouvier M."/>
            <person name="Poirel L."/>
            <person name="Endimiani A."/>
            <person name="Perreten V."/>
        </authorList>
    </citation>
    <scope>NUCLEOTIDE SEQUENCE</scope>
    <source>
        <strain evidence="2">Ehh_25</strain>
    </source>
</reference>
<dbReference type="NCBIfam" id="NF041748">
    <property type="entry name" value="Drt3b"/>
    <property type="match status" value="1"/>
</dbReference>
<dbReference type="Proteomes" id="UP001229386">
    <property type="component" value="Chromosome"/>
</dbReference>
<name>A0AAX3Z3A1_9ENTR</name>
<dbReference type="PROSITE" id="PS50878">
    <property type="entry name" value="RT_POL"/>
    <property type="match status" value="1"/>
</dbReference>
<gene>
    <name evidence="2" type="primary">drt3b</name>
    <name evidence="2" type="ORF">QPR60_00550</name>
</gene>
<proteinExistence type="predicted"/>
<dbReference type="InterPro" id="IPR000477">
    <property type="entry name" value="RT_dom"/>
</dbReference>
<keyword evidence="2" id="KW-0548">Nucleotidyltransferase</keyword>
<dbReference type="AlphaFoldDB" id="A0AAX3Z3A1"/>
<evidence type="ECO:0000313" key="2">
    <source>
        <dbReference type="EMBL" id="WMB11386.1"/>
    </source>
</evidence>
<accession>A0AAX3Z3A1</accession>
<organism evidence="2 3">
    <name type="scientific">Enterobacter hormaechei</name>
    <dbReference type="NCBI Taxonomy" id="158836"/>
    <lineage>
        <taxon>Bacteria</taxon>
        <taxon>Pseudomonadati</taxon>
        <taxon>Pseudomonadota</taxon>
        <taxon>Gammaproteobacteria</taxon>
        <taxon>Enterobacterales</taxon>
        <taxon>Enterobacteriaceae</taxon>
        <taxon>Enterobacter</taxon>
        <taxon>Enterobacter cloacae complex</taxon>
    </lineage>
</organism>
<evidence type="ECO:0000313" key="3">
    <source>
        <dbReference type="Proteomes" id="UP001229386"/>
    </source>
</evidence>
<dbReference type="EMBL" id="CP126746">
    <property type="protein sequence ID" value="WMB11386.1"/>
    <property type="molecule type" value="Genomic_DNA"/>
</dbReference>
<keyword evidence="2" id="KW-0808">Transferase</keyword>
<feature type="domain" description="Reverse transcriptase" evidence="1">
    <location>
        <begin position="1"/>
        <end position="327"/>
    </location>
</feature>
<sequence length="655" mass="77173">MDKIIIKKHDTLRTLLTETLPYEVPLIFSNIGFYKFLKKRDKANYFFKDLLIENKSPMIPFNYFITKNEKSTRKISIPHPIVQYEIGNLIHSNAEYITYLCSKSNFSIRKPTAVAAYYYESSPFDSQYHSELKDDDVAQQDTNEEEKYSSSYFSYDGYTLLYKFFNSLKFQSIEKKFSYSLRFDIAKCFSSIYTHSISWAIKGKGFSKENISSNSFDSKFDHLLMKMNDNETNGILIGPEFSRVFAEIILQAIDVAVERDLEEKGYRNNLDYVVKRYVDDYFVFTKSENIADIIYELFIHEMSKFKLYINESKEQRERRPFITKLTIAKTHVLSEISDFFKSIKRDKNHLPKNEWKTIPSIVFIYKPYTRSNTLITKFKSIVKQNDTNYDAFSGLMMSVLRSRLQRINNEIMYISDIKTYSSTYRNFIIFNIDFLSFLFAMNIKSRTSHLMSQLIVIIGEINAKLVKSDQDEVIKKLKDETRILIDIAVQNGKPRIEFINFMIAVRSIFKDAVLDEESIKHFYKIDNNKTSHLDYFETCSCLHLLCNKNNNNNLIESIYRSFHEKISNTNNPRNHSEIAHLLLDLGTFPHIPIDIYKDALKLYISKTYGISPAVQDVNAIYNKIRERKLFFIDWNESINIKKLLQKKEMQRGYDS</sequence>
<dbReference type="GO" id="GO:0003964">
    <property type="term" value="F:RNA-directed DNA polymerase activity"/>
    <property type="evidence" value="ECO:0007669"/>
    <property type="project" value="UniProtKB-KW"/>
</dbReference>
<dbReference type="RefSeq" id="WP_006812444.1">
    <property type="nucleotide sequence ID" value="NZ_CP077309.1"/>
</dbReference>
<evidence type="ECO:0000259" key="1">
    <source>
        <dbReference type="PROSITE" id="PS50878"/>
    </source>
</evidence>
<dbReference type="SUPFAM" id="SSF47473">
    <property type="entry name" value="EF-hand"/>
    <property type="match status" value="1"/>
</dbReference>
<dbReference type="CDD" id="cd01646">
    <property type="entry name" value="RT_Bac_retron_I"/>
    <property type="match status" value="1"/>
</dbReference>
<dbReference type="GeneID" id="93201838"/>
<dbReference type="InterPro" id="IPR011992">
    <property type="entry name" value="EF-hand-dom_pair"/>
</dbReference>